<dbReference type="Proteomes" id="UP001176891">
    <property type="component" value="Unassembled WGS sequence"/>
</dbReference>
<proteinExistence type="predicted"/>
<keyword evidence="2" id="KW-1185">Reference proteome</keyword>
<dbReference type="RefSeq" id="WP_303283551.1">
    <property type="nucleotide sequence ID" value="NZ_BAABCZ010000004.1"/>
</dbReference>
<comment type="caution">
    <text evidence="1">The sequence shown here is derived from an EMBL/GenBank/DDBJ whole genome shotgun (WGS) entry which is preliminary data.</text>
</comment>
<organism evidence="1 2">
    <name type="scientific">Flavivirga amylovorans</name>
    <dbReference type="NCBI Taxonomy" id="870486"/>
    <lineage>
        <taxon>Bacteria</taxon>
        <taxon>Pseudomonadati</taxon>
        <taxon>Bacteroidota</taxon>
        <taxon>Flavobacteriia</taxon>
        <taxon>Flavobacteriales</taxon>
        <taxon>Flavobacteriaceae</taxon>
        <taxon>Flavivirga</taxon>
    </lineage>
</organism>
<accession>A0ABT8X5R4</accession>
<protein>
    <submittedName>
        <fullName evidence="1">Uncharacterized protein</fullName>
    </submittedName>
</protein>
<sequence>MNSKGYISKKEKGSGLYETLHQEALEMLQKLSGSVWTDYNEHDPGVTLLENISYAITELAYKGGLPVQDLLRSSKGTDLKSGDNGLFIASDILTTDPVTFNDYRKIWIDQVANVKNVWIHPVDDYEEELNNIKGLFYVYVEKYEYRLQAGEEKTENEQIIEQIAQLYHKHRNLCEDLYKVEVYKPLILVMELRIALLDLVDGEEILATILNSVNDYLAPEVNYYSLKQLQKENISTNDIFNGPYLSNGFIKDEDLQAPMACIEISDIIKIISKIPGVVNIDNFSLNYVDPETNEQHVIKERFNIPKNMTARVLFPESNEKLIFENSGVSFQPDLKETRKQLSFIQALDASKFKAASNSLNSIPIPQGAMEDISYHYPVRKQFPEIYGIGDRGISSEALPLRQAQVKQLQGYLLPFDQLIINFLAQLSNIYTLYDVQNNQSTSYFTNSLPDIEDLLDLLQPPSTAYNLEETKAYWSQVTNDLNLFFDNHALKRLNKVADQLLSRHGEAFQTYTLLKINKASYGASIVTKAFEKQSLLAKQQLIREYASISYGRSKSFNYNNIKVQSAEDQKQEVPGIFRKIAILMGIHDFQIKSLIKNFSESGISIQPKSLEIDFVVREIDIYTPEEEIGIVEIEDIVVNNDIKENLYHVMHYVGHEESLLNNVLKYGIVTDNYTISEDPNNKDHHYVLYKRSDKKSNIVHLAKSKEEASGAIEKAVDYLVEISQKSEGFFPLEHILLLPSYFENHYGFEMDFSLLNGALEIAVSHFECTSFLKRDENIAVLVEALLKQEAQFDIEQEEEKYRLKISSSEGDTLAVSNNNFKSKSQLQKMVDLLKSEVINTQKEDLEAITKCHVFYDDNPVDEQFFSFRMSFIMPEWPVRFQNENFKKVFEETIYEQMPIHIRSDSYWLDYKTMYQFETCYFKWLDLLQQGDSEEDLMNQAYQLIVLLQQLERKNSES</sequence>
<dbReference type="EMBL" id="JAUOEM010000005">
    <property type="protein sequence ID" value="MDO5988899.1"/>
    <property type="molecule type" value="Genomic_DNA"/>
</dbReference>
<name>A0ABT8X5R4_9FLAO</name>
<gene>
    <name evidence="1" type="ORF">Q4Q39_15925</name>
</gene>
<evidence type="ECO:0000313" key="1">
    <source>
        <dbReference type="EMBL" id="MDO5988899.1"/>
    </source>
</evidence>
<reference evidence="1" key="1">
    <citation type="submission" date="2023-07" db="EMBL/GenBank/DDBJ databases">
        <title>Two novel species in the genus Flavivirga.</title>
        <authorList>
            <person name="Kwon K."/>
        </authorList>
    </citation>
    <scope>NUCLEOTIDE SEQUENCE</scope>
    <source>
        <strain evidence="1">KACC 14157</strain>
    </source>
</reference>
<evidence type="ECO:0000313" key="2">
    <source>
        <dbReference type="Proteomes" id="UP001176891"/>
    </source>
</evidence>